<accession>A0ABS3VTL5</accession>
<gene>
    <name evidence="2" type="ORF">GSF22_17680</name>
</gene>
<reference evidence="2 3" key="1">
    <citation type="submission" date="2019-12" db="EMBL/GenBank/DDBJ databases">
        <title>Whole genome sequencing of endophytic Actinobacterium Micromonospora sp. MPMI6T.</title>
        <authorList>
            <person name="Evv R."/>
            <person name="Podile A.R."/>
        </authorList>
    </citation>
    <scope>NUCLEOTIDE SEQUENCE [LARGE SCALE GENOMIC DNA]</scope>
    <source>
        <strain evidence="2 3">MPMI6</strain>
    </source>
</reference>
<sequence>MVGPACCPQSCGAVADGVFAAKLSYESTVPRHLVHRAAVAEVVLTDWSPVARHLFVCAVQWPVGHLLYGRRAGRLDPMLVAEAIRQAGILVAHAGYGVSDGHHFVMRRLAWRCAPDALRAPAGPVECVCVVRVSEVVRRGDMVGGLRVDVQFCRDGGHFAAGTGWVSCLSPQVYRRIRARSRGGAPDQGCPPVEVPAALPASVGRESVRDVVVGPADDAGARALRVPLDHPGFFDHPVDHVPGMLLFEAMRQYAVAAHGVDSARLVAAEACFPRFVELDRPCRIEPAPPGAGDSPAFIRRAGVSLVQDGRIAVRGSVAVTC</sequence>
<protein>
    <recommendedName>
        <fullName evidence="1">A-factor biosynthesis hotdog domain-containing protein</fullName>
    </recommendedName>
</protein>
<dbReference type="EMBL" id="WVUH01000147">
    <property type="protein sequence ID" value="MBO4207821.1"/>
    <property type="molecule type" value="Genomic_DNA"/>
</dbReference>
<evidence type="ECO:0000259" key="1">
    <source>
        <dbReference type="Pfam" id="PF03756"/>
    </source>
</evidence>
<dbReference type="InterPro" id="IPR005509">
    <property type="entry name" value="AfsA_hotdog_dom"/>
</dbReference>
<dbReference type="NCBIfam" id="NF041195">
    <property type="entry name" value="ScbA_BarX_GamBu"/>
    <property type="match status" value="1"/>
</dbReference>
<evidence type="ECO:0000313" key="2">
    <source>
        <dbReference type="EMBL" id="MBO4207821.1"/>
    </source>
</evidence>
<keyword evidence="3" id="KW-1185">Reference proteome</keyword>
<evidence type="ECO:0000313" key="3">
    <source>
        <dbReference type="Proteomes" id="UP000823521"/>
    </source>
</evidence>
<dbReference type="Pfam" id="PF03756">
    <property type="entry name" value="AfsA"/>
    <property type="match status" value="2"/>
</dbReference>
<dbReference type="Proteomes" id="UP000823521">
    <property type="component" value="Unassembled WGS sequence"/>
</dbReference>
<proteinExistence type="predicted"/>
<comment type="caution">
    <text evidence="2">The sequence shown here is derived from an EMBL/GenBank/DDBJ whole genome shotgun (WGS) entry which is preliminary data.</text>
</comment>
<feature type="domain" description="A-factor biosynthesis hotdog" evidence="1">
    <location>
        <begin position="203"/>
        <end position="321"/>
    </location>
</feature>
<organism evidence="2 3">
    <name type="scientific">Micromonospora echinofusca</name>
    <dbReference type="NCBI Taxonomy" id="47858"/>
    <lineage>
        <taxon>Bacteria</taxon>
        <taxon>Bacillati</taxon>
        <taxon>Actinomycetota</taxon>
        <taxon>Actinomycetes</taxon>
        <taxon>Micromonosporales</taxon>
        <taxon>Micromonosporaceae</taxon>
        <taxon>Micromonospora</taxon>
    </lineage>
</organism>
<name>A0ABS3VTL5_MICEH</name>
<dbReference type="InterPro" id="IPR047757">
    <property type="entry name" value="AfsA-like"/>
</dbReference>
<feature type="domain" description="A-factor biosynthesis hotdog" evidence="1">
    <location>
        <begin position="33"/>
        <end position="164"/>
    </location>
</feature>
<dbReference type="RefSeq" id="WP_208814734.1">
    <property type="nucleotide sequence ID" value="NZ_WVUH01000147.1"/>
</dbReference>